<organism evidence="5 6">
    <name type="scientific">Exophiala aquamarina CBS 119918</name>
    <dbReference type="NCBI Taxonomy" id="1182545"/>
    <lineage>
        <taxon>Eukaryota</taxon>
        <taxon>Fungi</taxon>
        <taxon>Dikarya</taxon>
        <taxon>Ascomycota</taxon>
        <taxon>Pezizomycotina</taxon>
        <taxon>Eurotiomycetes</taxon>
        <taxon>Chaetothyriomycetidae</taxon>
        <taxon>Chaetothyriales</taxon>
        <taxon>Herpotrichiellaceae</taxon>
        <taxon>Exophiala</taxon>
    </lineage>
</organism>
<reference evidence="5 6" key="1">
    <citation type="submission" date="2013-03" db="EMBL/GenBank/DDBJ databases">
        <title>The Genome Sequence of Exophiala aquamarina CBS 119918.</title>
        <authorList>
            <consortium name="The Broad Institute Genomics Platform"/>
            <person name="Cuomo C."/>
            <person name="de Hoog S."/>
            <person name="Gorbushina A."/>
            <person name="Walker B."/>
            <person name="Young S.K."/>
            <person name="Zeng Q."/>
            <person name="Gargeya S."/>
            <person name="Fitzgerald M."/>
            <person name="Haas B."/>
            <person name="Abouelleil A."/>
            <person name="Allen A.W."/>
            <person name="Alvarado L."/>
            <person name="Arachchi H.M."/>
            <person name="Berlin A.M."/>
            <person name="Chapman S.B."/>
            <person name="Gainer-Dewar J."/>
            <person name="Goldberg J."/>
            <person name="Griggs A."/>
            <person name="Gujja S."/>
            <person name="Hansen M."/>
            <person name="Howarth C."/>
            <person name="Imamovic A."/>
            <person name="Ireland A."/>
            <person name="Larimer J."/>
            <person name="McCowan C."/>
            <person name="Murphy C."/>
            <person name="Pearson M."/>
            <person name="Poon T.W."/>
            <person name="Priest M."/>
            <person name="Roberts A."/>
            <person name="Saif S."/>
            <person name="Shea T."/>
            <person name="Sisk P."/>
            <person name="Sykes S."/>
            <person name="Wortman J."/>
            <person name="Nusbaum C."/>
            <person name="Birren B."/>
        </authorList>
    </citation>
    <scope>NUCLEOTIDE SEQUENCE [LARGE SCALE GENOMIC DNA]</scope>
    <source>
        <strain evidence="5 6">CBS 119918</strain>
    </source>
</reference>
<evidence type="ECO:0000256" key="1">
    <source>
        <dbReference type="ARBA" id="ARBA00010893"/>
    </source>
</evidence>
<dbReference type="EMBL" id="AMGV01000002">
    <property type="protein sequence ID" value="KEF61779.1"/>
    <property type="molecule type" value="Genomic_DNA"/>
</dbReference>
<feature type="region of interest" description="Disordered" evidence="3">
    <location>
        <begin position="406"/>
        <end position="434"/>
    </location>
</feature>
<dbReference type="GeneID" id="25278285"/>
<dbReference type="PANTHER" id="PTHR10540:SF8">
    <property type="entry name" value="COP9 SIGNALOSOME COMPLEX SUBUNIT 6"/>
    <property type="match status" value="1"/>
</dbReference>
<keyword evidence="6" id="KW-1185">Reference proteome</keyword>
<sequence length="460" mass="48380">MTDSAENPLLSSKPSDTGLFVSLHPLVLLTVSDHVTRQSVRRQKGPIAGALLGQQKGREITAEYAFPANLVQNAEGQWLFNAAWMEERVQQYRDVHKAPALDFVGWYTLFPEFGPSPAIVALQRQAITFLNDSAILLALHPEAIAQASTVNARLPVSIYEGLDEVEHQKDEASMQVDGEESALSEIKFRSVPYTIETDETEMIAIDYVAKGAGSAAAVADTISDTTAEVPSPPSPTEPVIDKKGKKRADTPSTPAATSSSETEQKATNGTPEIVNPLMPEEEDQIASITTRLNSVRMLQTRISLLREFIQSLPPSYLLDQTSSVAPDPSHLPHLRNIQALLTRLSLLTPVSSSSAMEPLAAASRAQSNNVALASMLSVLGQDIQALSELGRKFSIVESHRNSKAGKIGAAGGGGGGGPGSLGSKNGGGGASGFGGLDEGDGRFGGLAGLAGSGPGRALLA</sequence>
<evidence type="ECO:0000259" key="4">
    <source>
        <dbReference type="PROSITE" id="PS50249"/>
    </source>
</evidence>
<comment type="function">
    <text evidence="2">Component of the COP9 signalosome complex (CSN), a complex involved in various cellular and developmental processes.</text>
</comment>
<feature type="compositionally biased region" description="Low complexity" evidence="3">
    <location>
        <begin position="250"/>
        <end position="261"/>
    </location>
</feature>
<dbReference type="GO" id="GO:0008180">
    <property type="term" value="C:COP9 signalosome"/>
    <property type="evidence" value="ECO:0007669"/>
    <property type="project" value="UniProtKB-UniRule"/>
</dbReference>
<dbReference type="CDD" id="cd08063">
    <property type="entry name" value="MPN_CSN6"/>
    <property type="match status" value="1"/>
</dbReference>
<feature type="compositionally biased region" description="Gly residues" evidence="3">
    <location>
        <begin position="408"/>
        <end position="434"/>
    </location>
</feature>
<dbReference type="GO" id="GO:0008237">
    <property type="term" value="F:metallopeptidase activity"/>
    <property type="evidence" value="ECO:0007669"/>
    <property type="project" value="InterPro"/>
</dbReference>
<dbReference type="InterPro" id="IPR000555">
    <property type="entry name" value="JAMM/MPN+_dom"/>
</dbReference>
<keyword evidence="2" id="KW-0736">Signalosome</keyword>
<feature type="region of interest" description="Disordered" evidence="3">
    <location>
        <begin position="224"/>
        <end position="279"/>
    </location>
</feature>
<dbReference type="InterPro" id="IPR033859">
    <property type="entry name" value="MPN_CSN6"/>
</dbReference>
<protein>
    <recommendedName>
        <fullName evidence="2">COP9 signalosome complex subunit 6</fullName>
    </recommendedName>
</protein>
<evidence type="ECO:0000256" key="2">
    <source>
        <dbReference type="RuleBase" id="RU367006"/>
    </source>
</evidence>
<feature type="domain" description="MPN" evidence="4">
    <location>
        <begin position="21"/>
        <end position="165"/>
    </location>
</feature>
<dbReference type="Gene3D" id="3.40.140.10">
    <property type="entry name" value="Cytidine Deaminase, domain 2"/>
    <property type="match status" value="1"/>
</dbReference>
<evidence type="ECO:0000256" key="3">
    <source>
        <dbReference type="SAM" id="MobiDB-lite"/>
    </source>
</evidence>
<evidence type="ECO:0000313" key="6">
    <source>
        <dbReference type="Proteomes" id="UP000027920"/>
    </source>
</evidence>
<name>A0A072PNZ3_9EURO</name>
<dbReference type="STRING" id="1182545.A0A072PNZ3"/>
<dbReference type="GO" id="GO:0000338">
    <property type="term" value="P:protein deneddylation"/>
    <property type="evidence" value="ECO:0007669"/>
    <property type="project" value="InterPro"/>
</dbReference>
<dbReference type="AlphaFoldDB" id="A0A072PNZ3"/>
<dbReference type="InterPro" id="IPR037518">
    <property type="entry name" value="MPN"/>
</dbReference>
<dbReference type="RefSeq" id="XP_013264369.1">
    <property type="nucleotide sequence ID" value="XM_013408915.1"/>
</dbReference>
<dbReference type="GO" id="GO:0005737">
    <property type="term" value="C:cytoplasm"/>
    <property type="evidence" value="ECO:0007669"/>
    <property type="project" value="UniProtKB-SubCell"/>
</dbReference>
<comment type="subcellular location">
    <subcellularLocation>
        <location evidence="2">Cytoplasm</location>
    </subcellularLocation>
    <subcellularLocation>
        <location evidence="2">Nucleus</location>
    </subcellularLocation>
</comment>
<comment type="similarity">
    <text evidence="1 2">Belongs to the peptidase M67A family. CSN6 subfamily.</text>
</comment>
<dbReference type="PROSITE" id="PS50249">
    <property type="entry name" value="MPN"/>
    <property type="match status" value="1"/>
</dbReference>
<dbReference type="PANTHER" id="PTHR10540">
    <property type="entry name" value="EUKARYOTIC TRANSLATION INITIATION FACTOR 3 SUBUNIT F-RELATED"/>
    <property type="match status" value="1"/>
</dbReference>
<accession>A0A072PNZ3</accession>
<gene>
    <name evidence="5" type="ORF">A1O9_03349</name>
</gene>
<dbReference type="Proteomes" id="UP000027920">
    <property type="component" value="Unassembled WGS sequence"/>
</dbReference>
<keyword evidence="2" id="KW-0539">Nucleus</keyword>
<proteinExistence type="inferred from homology"/>
<dbReference type="OrthoDB" id="1378at2759"/>
<dbReference type="HOGENOM" id="CLU_027018_2_0_1"/>
<comment type="caution">
    <text evidence="5">The sequence shown here is derived from an EMBL/GenBank/DDBJ whole genome shotgun (WGS) entry which is preliminary data.</text>
</comment>
<evidence type="ECO:0000313" key="5">
    <source>
        <dbReference type="EMBL" id="KEF61779.1"/>
    </source>
</evidence>
<dbReference type="Pfam" id="PF01398">
    <property type="entry name" value="JAB"/>
    <property type="match status" value="1"/>
</dbReference>
<keyword evidence="2" id="KW-0963">Cytoplasm</keyword>
<dbReference type="VEuPathDB" id="FungiDB:A1O9_03349"/>